<dbReference type="EMBL" id="MU003506">
    <property type="protein sequence ID" value="KAF2471021.1"/>
    <property type="molecule type" value="Genomic_DNA"/>
</dbReference>
<sequence length="522" mass="56614">MHSSSMQSIGNQIGYKVRNIAHYGQPQIEINLDGGHGPTGRYVTSYSTMDTITGTVSVTAAHDTRFEDIEIAFTGTSQVFVDRLTTTPSISGRTEATHRFLTLKQPINEADLPQPRSLVAGKKYVFPFIFTIPSQLLPRACPHTVASDHVRETHLMLPPSLGDPDLAGHSGALLDDLAPEMSKIIYGIKARITQIREADGAVSLIAEKMKKVRVKPAFEEQPPLNVDPFDPEYRIRHEKVIRKGFFKGKLGTLTAQSAQPKPLVIPGARSVPNAQITTMATVLLRFDPADESNAPPRLGSLATKMKVSTFYASAPRQNFPARASLGIDLTQGVYQESVSLSSLCVGSAQWKKHTSASNPALDDSIERRDSGISDCSSTSANNARNAGILTQPKNYQGGSFYTAKILVPITLPNNKNFIPTFHTCLISRIYGLSLQLSIHAPGVSDPSVHLKVPIQICAEGSITGNENARARSVEASVAREADSMFTPRSVAPPNPYAHEREDLPPEYAVYAPRHTSGVTVVG</sequence>
<protein>
    <submittedName>
        <fullName evidence="1">Arrestin</fullName>
    </submittedName>
</protein>
<evidence type="ECO:0000313" key="1">
    <source>
        <dbReference type="EMBL" id="KAF2471021.1"/>
    </source>
</evidence>
<proteinExistence type="predicted"/>
<comment type="caution">
    <text evidence="1">The sequence shown here is derived from an EMBL/GenBank/DDBJ whole genome shotgun (WGS) entry which is preliminary data.</text>
</comment>
<name>A0ACB6QXU1_9PLEO</name>
<reference evidence="1" key="1">
    <citation type="journal article" date="2020" name="Stud. Mycol.">
        <title>101 Dothideomycetes genomes: a test case for predicting lifestyles and emergence of pathogens.</title>
        <authorList>
            <person name="Haridas S."/>
            <person name="Albert R."/>
            <person name="Binder M."/>
            <person name="Bloem J."/>
            <person name="Labutti K."/>
            <person name="Salamov A."/>
            <person name="Andreopoulos B."/>
            <person name="Baker S."/>
            <person name="Barry K."/>
            <person name="Bills G."/>
            <person name="Bluhm B."/>
            <person name="Cannon C."/>
            <person name="Castanera R."/>
            <person name="Culley D."/>
            <person name="Daum C."/>
            <person name="Ezra D."/>
            <person name="Gonzalez J."/>
            <person name="Henrissat B."/>
            <person name="Kuo A."/>
            <person name="Liang C."/>
            <person name="Lipzen A."/>
            <person name="Lutzoni F."/>
            <person name="Magnuson J."/>
            <person name="Mondo S."/>
            <person name="Nolan M."/>
            <person name="Ohm R."/>
            <person name="Pangilinan J."/>
            <person name="Park H.-J."/>
            <person name="Ramirez L."/>
            <person name="Alfaro M."/>
            <person name="Sun H."/>
            <person name="Tritt A."/>
            <person name="Yoshinaga Y."/>
            <person name="Zwiers L.-H."/>
            <person name="Turgeon B."/>
            <person name="Goodwin S."/>
            <person name="Spatafora J."/>
            <person name="Crous P."/>
            <person name="Grigoriev I."/>
        </authorList>
    </citation>
    <scope>NUCLEOTIDE SEQUENCE</scope>
    <source>
        <strain evidence="1">ATCC 200398</strain>
    </source>
</reference>
<gene>
    <name evidence="1" type="ORF">BDR25DRAFT_224433</name>
</gene>
<dbReference type="Proteomes" id="UP000799755">
    <property type="component" value="Unassembled WGS sequence"/>
</dbReference>
<evidence type="ECO:0000313" key="2">
    <source>
        <dbReference type="Proteomes" id="UP000799755"/>
    </source>
</evidence>
<organism evidence="1 2">
    <name type="scientific">Lindgomyces ingoldianus</name>
    <dbReference type="NCBI Taxonomy" id="673940"/>
    <lineage>
        <taxon>Eukaryota</taxon>
        <taxon>Fungi</taxon>
        <taxon>Dikarya</taxon>
        <taxon>Ascomycota</taxon>
        <taxon>Pezizomycotina</taxon>
        <taxon>Dothideomycetes</taxon>
        <taxon>Pleosporomycetidae</taxon>
        <taxon>Pleosporales</taxon>
        <taxon>Lindgomycetaceae</taxon>
        <taxon>Lindgomyces</taxon>
    </lineage>
</organism>
<keyword evidence="2" id="KW-1185">Reference proteome</keyword>
<accession>A0ACB6QXU1</accession>